<sequence>MEEKPEYDEQQELRSPWEWVILIVFSAALVGYGWLVYLLVQDAARRWDFGQLPDAPAESIYSSEQPRRPAQRQIQALPEAIPLQPAQERGKDGGKR</sequence>
<dbReference type="AlphaFoldDB" id="A0A4S1CM99"/>
<feature type="transmembrane region" description="Helical" evidence="2">
    <location>
        <begin position="20"/>
        <end position="40"/>
    </location>
</feature>
<evidence type="ECO:0000256" key="1">
    <source>
        <dbReference type="SAM" id="MobiDB-lite"/>
    </source>
</evidence>
<keyword evidence="2" id="KW-0472">Membrane</keyword>
<protein>
    <submittedName>
        <fullName evidence="3">Uncharacterized protein</fullName>
    </submittedName>
</protein>
<organism evidence="3 4">
    <name type="scientific">Geomonas terrae</name>
    <dbReference type="NCBI Taxonomy" id="2562681"/>
    <lineage>
        <taxon>Bacteria</taxon>
        <taxon>Pseudomonadati</taxon>
        <taxon>Thermodesulfobacteriota</taxon>
        <taxon>Desulfuromonadia</taxon>
        <taxon>Geobacterales</taxon>
        <taxon>Geobacteraceae</taxon>
        <taxon>Geomonas</taxon>
    </lineage>
</organism>
<reference evidence="3 4" key="1">
    <citation type="submission" date="2019-04" db="EMBL/GenBank/DDBJ databases">
        <title>Geobacter oryzae sp. nov., ferric-reducing bacteria isolated from paddy soil.</title>
        <authorList>
            <person name="Xu Z."/>
            <person name="Masuda Y."/>
            <person name="Itoh H."/>
            <person name="Senoo K."/>
        </authorList>
    </citation>
    <scope>NUCLEOTIDE SEQUENCE [LARGE SCALE GENOMIC DNA]</scope>
    <source>
        <strain evidence="3 4">Red111</strain>
    </source>
</reference>
<dbReference type="EMBL" id="SRSC01000001">
    <property type="protein sequence ID" value="TGU74733.1"/>
    <property type="molecule type" value="Genomic_DNA"/>
</dbReference>
<proteinExistence type="predicted"/>
<gene>
    <name evidence="3" type="ORF">E4633_04540</name>
</gene>
<name>A0A4S1CM99_9BACT</name>
<keyword evidence="4" id="KW-1185">Reference proteome</keyword>
<keyword evidence="2" id="KW-0812">Transmembrane</keyword>
<dbReference type="Proteomes" id="UP000306416">
    <property type="component" value="Unassembled WGS sequence"/>
</dbReference>
<evidence type="ECO:0000313" key="3">
    <source>
        <dbReference type="EMBL" id="TGU74733.1"/>
    </source>
</evidence>
<evidence type="ECO:0000313" key="4">
    <source>
        <dbReference type="Proteomes" id="UP000306416"/>
    </source>
</evidence>
<feature type="region of interest" description="Disordered" evidence="1">
    <location>
        <begin position="58"/>
        <end position="96"/>
    </location>
</feature>
<evidence type="ECO:0000256" key="2">
    <source>
        <dbReference type="SAM" id="Phobius"/>
    </source>
</evidence>
<dbReference type="RefSeq" id="WP_135869058.1">
    <property type="nucleotide sequence ID" value="NZ_SRSC01000001.1"/>
</dbReference>
<comment type="caution">
    <text evidence="3">The sequence shown here is derived from an EMBL/GenBank/DDBJ whole genome shotgun (WGS) entry which is preliminary data.</text>
</comment>
<accession>A0A4S1CM99</accession>
<keyword evidence="2" id="KW-1133">Transmembrane helix</keyword>